<dbReference type="RefSeq" id="WP_068153267.1">
    <property type="nucleotide sequence ID" value="NZ_JBHSCR010000003.1"/>
</dbReference>
<sequence>MAMPTAVNSQITDSVSQANVEVLGSSPAMGMGAMYQSLGHSTGILFENSVGAQQQLAIAAQSAANQGVIQIYSVNTMAGATAAAKIANSDTSETMMSLMTALKGVESVS</sequence>
<evidence type="ECO:0000313" key="1">
    <source>
        <dbReference type="EMBL" id="MFC4347532.1"/>
    </source>
</evidence>
<accession>A0ABV8U9D3</accession>
<protein>
    <submittedName>
        <fullName evidence="1">RebB family R body protein</fullName>
    </submittedName>
</protein>
<organism evidence="1 2">
    <name type="scientific">Kordiimonas lipolytica</name>
    <dbReference type="NCBI Taxonomy" id="1662421"/>
    <lineage>
        <taxon>Bacteria</taxon>
        <taxon>Pseudomonadati</taxon>
        <taxon>Pseudomonadota</taxon>
        <taxon>Alphaproteobacteria</taxon>
        <taxon>Kordiimonadales</taxon>
        <taxon>Kordiimonadaceae</taxon>
        <taxon>Kordiimonas</taxon>
    </lineage>
</organism>
<name>A0ABV8U9D3_9PROT</name>
<dbReference type="Pfam" id="PF11747">
    <property type="entry name" value="RebB"/>
    <property type="match status" value="1"/>
</dbReference>
<keyword evidence="2" id="KW-1185">Reference proteome</keyword>
<dbReference type="EMBL" id="JBHSCR010000003">
    <property type="protein sequence ID" value="MFC4347532.1"/>
    <property type="molecule type" value="Genomic_DNA"/>
</dbReference>
<gene>
    <name evidence="1" type="ORF">ACFO5Q_06700</name>
</gene>
<comment type="caution">
    <text evidence="1">The sequence shown here is derived from an EMBL/GenBank/DDBJ whole genome shotgun (WGS) entry which is preliminary data.</text>
</comment>
<proteinExistence type="predicted"/>
<dbReference type="Proteomes" id="UP001595776">
    <property type="component" value="Unassembled WGS sequence"/>
</dbReference>
<evidence type="ECO:0000313" key="2">
    <source>
        <dbReference type="Proteomes" id="UP001595776"/>
    </source>
</evidence>
<dbReference type="InterPro" id="IPR021070">
    <property type="entry name" value="Killing_trait_RebB"/>
</dbReference>
<reference evidence="2" key="1">
    <citation type="journal article" date="2019" name="Int. J. Syst. Evol. Microbiol.">
        <title>The Global Catalogue of Microorganisms (GCM) 10K type strain sequencing project: providing services to taxonomists for standard genome sequencing and annotation.</title>
        <authorList>
            <consortium name="The Broad Institute Genomics Platform"/>
            <consortium name="The Broad Institute Genome Sequencing Center for Infectious Disease"/>
            <person name="Wu L."/>
            <person name="Ma J."/>
        </authorList>
    </citation>
    <scope>NUCLEOTIDE SEQUENCE [LARGE SCALE GENOMIC DNA]</scope>
    <source>
        <strain evidence="2">CGMCC 1.15304</strain>
    </source>
</reference>